<organism evidence="11 12">
    <name type="scientific">Candidatus Flavonifractor merdigallinarum</name>
    <dbReference type="NCBI Taxonomy" id="2838589"/>
    <lineage>
        <taxon>Bacteria</taxon>
        <taxon>Bacillati</taxon>
        <taxon>Bacillota</taxon>
        <taxon>Clostridia</taxon>
        <taxon>Eubacteriales</taxon>
        <taxon>Oscillospiraceae</taxon>
        <taxon>Flavonifractor</taxon>
    </lineage>
</organism>
<dbReference type="GO" id="GO:0000009">
    <property type="term" value="F:alpha-1,6-mannosyltransferase activity"/>
    <property type="evidence" value="ECO:0007669"/>
    <property type="project" value="InterPro"/>
</dbReference>
<comment type="pathway">
    <text evidence="2">Glycolipid biosynthesis; glycosylphosphatidylinositol-anchor biosynthesis.</text>
</comment>
<dbReference type="Pfam" id="PF04188">
    <property type="entry name" value="Mannosyl_trans2"/>
    <property type="match status" value="1"/>
</dbReference>
<feature type="transmembrane region" description="Helical" evidence="10">
    <location>
        <begin position="6"/>
        <end position="29"/>
    </location>
</feature>
<feature type="transmembrane region" description="Helical" evidence="10">
    <location>
        <begin position="263"/>
        <end position="283"/>
    </location>
</feature>
<feature type="transmembrane region" description="Helical" evidence="10">
    <location>
        <begin position="142"/>
        <end position="161"/>
    </location>
</feature>
<feature type="transmembrane region" description="Helical" evidence="10">
    <location>
        <begin position="357"/>
        <end position="381"/>
    </location>
</feature>
<evidence type="ECO:0000256" key="7">
    <source>
        <dbReference type="ARBA" id="ARBA00022824"/>
    </source>
</evidence>
<name>A0A9D1Y9A7_9FIRM</name>
<keyword evidence="5" id="KW-0808">Transferase</keyword>
<evidence type="ECO:0000256" key="8">
    <source>
        <dbReference type="ARBA" id="ARBA00022989"/>
    </source>
</evidence>
<feature type="transmembrane region" description="Helical" evidence="10">
    <location>
        <begin position="219"/>
        <end position="242"/>
    </location>
</feature>
<gene>
    <name evidence="11" type="ORF">H9841_08200</name>
</gene>
<evidence type="ECO:0000256" key="9">
    <source>
        <dbReference type="ARBA" id="ARBA00023136"/>
    </source>
</evidence>
<comment type="subcellular location">
    <subcellularLocation>
        <location evidence="1">Endoplasmic reticulum membrane</location>
        <topology evidence="1">Multi-pass membrane protein</topology>
    </subcellularLocation>
</comment>
<keyword evidence="8 10" id="KW-1133">Transmembrane helix</keyword>
<feature type="transmembrane region" description="Helical" evidence="10">
    <location>
        <begin position="64"/>
        <end position="83"/>
    </location>
</feature>
<evidence type="ECO:0000256" key="1">
    <source>
        <dbReference type="ARBA" id="ARBA00004477"/>
    </source>
</evidence>
<evidence type="ECO:0008006" key="13">
    <source>
        <dbReference type="Google" id="ProtNLM"/>
    </source>
</evidence>
<feature type="transmembrane region" description="Helical" evidence="10">
    <location>
        <begin position="331"/>
        <end position="350"/>
    </location>
</feature>
<dbReference type="GO" id="GO:0016020">
    <property type="term" value="C:membrane"/>
    <property type="evidence" value="ECO:0007669"/>
    <property type="project" value="GOC"/>
</dbReference>
<evidence type="ECO:0000256" key="2">
    <source>
        <dbReference type="ARBA" id="ARBA00004687"/>
    </source>
</evidence>
<dbReference type="GO" id="GO:0004376">
    <property type="term" value="F:GPI mannosyltransferase activity"/>
    <property type="evidence" value="ECO:0007669"/>
    <property type="project" value="InterPro"/>
</dbReference>
<evidence type="ECO:0000313" key="11">
    <source>
        <dbReference type="EMBL" id="HIY21865.1"/>
    </source>
</evidence>
<evidence type="ECO:0000256" key="3">
    <source>
        <dbReference type="ARBA" id="ARBA00022502"/>
    </source>
</evidence>
<protein>
    <recommendedName>
        <fullName evidence="13">Glycosyltransferase RgtA/B/C/D-like domain-containing protein</fullName>
    </recommendedName>
</protein>
<evidence type="ECO:0000313" key="12">
    <source>
        <dbReference type="Proteomes" id="UP000823868"/>
    </source>
</evidence>
<reference evidence="11" key="1">
    <citation type="journal article" date="2021" name="PeerJ">
        <title>Extensive microbial diversity within the chicken gut microbiome revealed by metagenomics and culture.</title>
        <authorList>
            <person name="Gilroy R."/>
            <person name="Ravi A."/>
            <person name="Getino M."/>
            <person name="Pursley I."/>
            <person name="Horton D.L."/>
            <person name="Alikhan N.F."/>
            <person name="Baker D."/>
            <person name="Gharbi K."/>
            <person name="Hall N."/>
            <person name="Watson M."/>
            <person name="Adriaenssens E.M."/>
            <person name="Foster-Nyarko E."/>
            <person name="Jarju S."/>
            <person name="Secka A."/>
            <person name="Antonio M."/>
            <person name="Oren A."/>
            <person name="Chaudhuri R.R."/>
            <person name="La Ragione R."/>
            <person name="Hildebrand F."/>
            <person name="Pallen M.J."/>
        </authorList>
    </citation>
    <scope>NUCLEOTIDE SEQUENCE</scope>
    <source>
        <strain evidence="11">ChiBcec16_6824</strain>
    </source>
</reference>
<keyword evidence="4" id="KW-0328">Glycosyltransferase</keyword>
<sequence length="427" mass="47664">MTGFWAVWDVVLTLLVVGTGLLLVLRWAAVCGAPIRVLSVPAFSGKTGCEVSARTCLKVFGAALALRLAVFLLGALIAAQLGLLENSNPLDIWERWDGWHYVRLVELGYDGYIEDGQHLFLVFYPLYVWITRLVRFVVGNTVLSGLMVSWLSYAGGCVYLYRLAALDYGEAVAAKTIWYLSIFPYAFFFGSVMTEGLFFLTTAAGLWHIRRHQWYAAGLWGILAALTRMHGLLLIGAAAAELCMEQRLFTPDARSLWTRIKGVAVKLPALLLPLLGAAGYLMLNEVVDGNPFAFTIHQQHWSQGFLWISRTLGYLVRNAISYPSLAVRWELWIPEVLLFPLFFALLVWAGKRCRSPWTLYAFVTLVLDYSLSWLLSAGRYLSCALPFFLFAALLTDEKPRWTAALSAGMLVCFLLLLTGYLAGGQIM</sequence>
<evidence type="ECO:0000256" key="4">
    <source>
        <dbReference type="ARBA" id="ARBA00022676"/>
    </source>
</evidence>
<dbReference type="Proteomes" id="UP000823868">
    <property type="component" value="Unassembled WGS sequence"/>
</dbReference>
<keyword evidence="9 10" id="KW-0472">Membrane</keyword>
<feature type="transmembrane region" description="Helical" evidence="10">
    <location>
        <begin position="182"/>
        <end position="207"/>
    </location>
</feature>
<dbReference type="PANTHER" id="PTHR12468:SF2">
    <property type="entry name" value="GPI MANNOSYLTRANSFERASE 2"/>
    <property type="match status" value="1"/>
</dbReference>
<dbReference type="EMBL" id="DXDX01000146">
    <property type="protein sequence ID" value="HIY21865.1"/>
    <property type="molecule type" value="Genomic_DNA"/>
</dbReference>
<dbReference type="PANTHER" id="PTHR12468">
    <property type="entry name" value="GPI MANNOSYLTRANSFERASE 2"/>
    <property type="match status" value="1"/>
</dbReference>
<dbReference type="GO" id="GO:0006506">
    <property type="term" value="P:GPI anchor biosynthetic process"/>
    <property type="evidence" value="ECO:0007669"/>
    <property type="project" value="UniProtKB-KW"/>
</dbReference>
<comment type="caution">
    <text evidence="11">The sequence shown here is derived from an EMBL/GenBank/DDBJ whole genome shotgun (WGS) entry which is preliminary data.</text>
</comment>
<feature type="transmembrane region" description="Helical" evidence="10">
    <location>
        <begin position="401"/>
        <end position="422"/>
    </location>
</feature>
<evidence type="ECO:0000256" key="6">
    <source>
        <dbReference type="ARBA" id="ARBA00022692"/>
    </source>
</evidence>
<evidence type="ECO:0000256" key="5">
    <source>
        <dbReference type="ARBA" id="ARBA00022679"/>
    </source>
</evidence>
<proteinExistence type="predicted"/>
<keyword evidence="3" id="KW-0337">GPI-anchor biosynthesis</keyword>
<dbReference type="AlphaFoldDB" id="A0A9D1Y9A7"/>
<dbReference type="GO" id="GO:0031501">
    <property type="term" value="C:mannosyltransferase complex"/>
    <property type="evidence" value="ECO:0007669"/>
    <property type="project" value="TreeGrafter"/>
</dbReference>
<keyword evidence="7" id="KW-0256">Endoplasmic reticulum</keyword>
<keyword evidence="6 10" id="KW-0812">Transmembrane</keyword>
<reference evidence="11" key="2">
    <citation type="submission" date="2021-04" db="EMBL/GenBank/DDBJ databases">
        <authorList>
            <person name="Gilroy R."/>
        </authorList>
    </citation>
    <scope>NUCLEOTIDE SEQUENCE</scope>
    <source>
        <strain evidence="11">ChiBcec16_6824</strain>
    </source>
</reference>
<accession>A0A9D1Y9A7</accession>
<dbReference type="InterPro" id="IPR007315">
    <property type="entry name" value="PIG-V/Gpi18"/>
</dbReference>
<evidence type="ECO:0000256" key="10">
    <source>
        <dbReference type="SAM" id="Phobius"/>
    </source>
</evidence>